<keyword evidence="4" id="KW-1185">Reference proteome</keyword>
<dbReference type="GO" id="GO:0016787">
    <property type="term" value="F:hydrolase activity"/>
    <property type="evidence" value="ECO:0007669"/>
    <property type="project" value="UniProtKB-KW"/>
</dbReference>
<dbReference type="InterPro" id="IPR050300">
    <property type="entry name" value="GDXG_lipolytic_enzyme"/>
</dbReference>
<dbReference type="KEGG" id="vbh:CMV30_03310"/>
<name>A0A290QI24_9BACT</name>
<dbReference type="Gene3D" id="3.40.50.1820">
    <property type="entry name" value="alpha/beta hydrolase"/>
    <property type="match status" value="1"/>
</dbReference>
<dbReference type="EMBL" id="CP023344">
    <property type="protein sequence ID" value="ATC65966.1"/>
    <property type="molecule type" value="Genomic_DNA"/>
</dbReference>
<evidence type="ECO:0000313" key="4">
    <source>
        <dbReference type="Proteomes" id="UP000217265"/>
    </source>
</evidence>
<dbReference type="PANTHER" id="PTHR48081">
    <property type="entry name" value="AB HYDROLASE SUPERFAMILY PROTEIN C4A8.06C"/>
    <property type="match status" value="1"/>
</dbReference>
<dbReference type="Proteomes" id="UP000217265">
    <property type="component" value="Chromosome"/>
</dbReference>
<reference evidence="3 4" key="1">
    <citation type="submission" date="2017-09" db="EMBL/GenBank/DDBJ databases">
        <title>Complete genome sequence of Verrucomicrobial strain HZ-65, isolated from freshwater.</title>
        <authorList>
            <person name="Choi A."/>
        </authorList>
    </citation>
    <scope>NUCLEOTIDE SEQUENCE [LARGE SCALE GENOMIC DNA]</scope>
    <source>
        <strain evidence="3 4">HZ-65</strain>
    </source>
</reference>
<gene>
    <name evidence="3" type="ORF">CMV30_03310</name>
</gene>
<dbReference type="InterPro" id="IPR029058">
    <property type="entry name" value="AB_hydrolase_fold"/>
</dbReference>
<protein>
    <submittedName>
        <fullName evidence="3">Alpha/beta hydrolase</fullName>
    </submittedName>
</protein>
<evidence type="ECO:0000313" key="3">
    <source>
        <dbReference type="EMBL" id="ATC65966.1"/>
    </source>
</evidence>
<dbReference type="AlphaFoldDB" id="A0A290QI24"/>
<evidence type="ECO:0000259" key="2">
    <source>
        <dbReference type="Pfam" id="PF20434"/>
    </source>
</evidence>
<dbReference type="OrthoDB" id="9794725at2"/>
<dbReference type="Pfam" id="PF20434">
    <property type="entry name" value="BD-FAE"/>
    <property type="match status" value="1"/>
</dbReference>
<dbReference type="PANTHER" id="PTHR48081:SF6">
    <property type="entry name" value="PEPTIDASE S9 PROLYL OLIGOPEPTIDASE CATALYTIC DOMAIN-CONTAINING PROTEIN"/>
    <property type="match status" value="1"/>
</dbReference>
<proteinExistence type="predicted"/>
<organism evidence="3 4">
    <name type="scientific">Nibricoccus aquaticus</name>
    <dbReference type="NCBI Taxonomy" id="2576891"/>
    <lineage>
        <taxon>Bacteria</taxon>
        <taxon>Pseudomonadati</taxon>
        <taxon>Verrucomicrobiota</taxon>
        <taxon>Opitutia</taxon>
        <taxon>Opitutales</taxon>
        <taxon>Opitutaceae</taxon>
        <taxon>Nibricoccus</taxon>
    </lineage>
</organism>
<evidence type="ECO:0000256" key="1">
    <source>
        <dbReference type="ARBA" id="ARBA00022801"/>
    </source>
</evidence>
<keyword evidence="1 3" id="KW-0378">Hydrolase</keyword>
<sequence>MSAAEPTVIPLWPEGVPNLRADATDEKTTDNRTSNIHHPSLTVYPAPADKANGTAVIVCPGGGYMRLAMDKEGVEYAQWLNTRGITAFVLKYRMVEYGQPAPLQDALRSIRLIRSRAAEFGVKPDRIGIMGSSAGGHLSSSAATLFEAPEGKTGNALDSVSARPDFAILCYPVITMTEPNTHAGSRKALLGENPTPELIARWSTENQVTAATPPTFLFHTTEDGAVPVENALAFYAALKRNKVPAELHVFEKGGHGVGMRAGNGPTSDWPVLLEAWLRLHGWITP</sequence>
<accession>A0A290QI24</accession>
<feature type="domain" description="BD-FAE-like" evidence="2">
    <location>
        <begin position="43"/>
        <end position="238"/>
    </location>
</feature>
<dbReference type="InterPro" id="IPR049492">
    <property type="entry name" value="BD-FAE-like_dom"/>
</dbReference>
<dbReference type="SUPFAM" id="SSF53474">
    <property type="entry name" value="alpha/beta-Hydrolases"/>
    <property type="match status" value="1"/>
</dbReference>